<dbReference type="Pfam" id="PF17094">
    <property type="entry name" value="UPF0715"/>
    <property type="match status" value="1"/>
</dbReference>
<evidence type="ECO:0000313" key="2">
    <source>
        <dbReference type="EMBL" id="KGP91551.1"/>
    </source>
</evidence>
<dbReference type="EMBL" id="AVBG01000005">
    <property type="protein sequence ID" value="KGP91551.1"/>
    <property type="molecule type" value="Genomic_DNA"/>
</dbReference>
<organism evidence="2 3">
    <name type="scientific">Pontibacillus chungwhensis BH030062</name>
    <dbReference type="NCBI Taxonomy" id="1385513"/>
    <lineage>
        <taxon>Bacteria</taxon>
        <taxon>Bacillati</taxon>
        <taxon>Bacillota</taxon>
        <taxon>Bacilli</taxon>
        <taxon>Bacillales</taxon>
        <taxon>Bacillaceae</taxon>
        <taxon>Pontibacillus</taxon>
    </lineage>
</organism>
<sequence>MNKRNLVIITLAAVSITFFYMIVELSFKADVSKGLIFAIFLVFAVFFALYFIFALPILIYLQRKIGNRDYSLKYFVAFLGGSFLIHLMVNPVLNEYQAPFVTPLWYVYVVSTALFIWLWDSAKVKVFA</sequence>
<comment type="caution">
    <text evidence="2">The sequence shown here is derived from an EMBL/GenBank/DDBJ whole genome shotgun (WGS) entry which is preliminary data.</text>
</comment>
<evidence type="ECO:0000313" key="3">
    <source>
        <dbReference type="Proteomes" id="UP000030153"/>
    </source>
</evidence>
<dbReference type="AlphaFoldDB" id="A0A0A2UYE5"/>
<feature type="transmembrane region" description="Helical" evidence="1">
    <location>
        <begin position="105"/>
        <end position="122"/>
    </location>
</feature>
<feature type="transmembrane region" description="Helical" evidence="1">
    <location>
        <begin position="35"/>
        <end position="60"/>
    </location>
</feature>
<proteinExistence type="predicted"/>
<keyword evidence="3" id="KW-1185">Reference proteome</keyword>
<gene>
    <name evidence="2" type="ORF">N780_18040</name>
</gene>
<reference evidence="2 3" key="1">
    <citation type="submission" date="2013-08" db="EMBL/GenBank/DDBJ databases">
        <title>Genome of Pontibacillus chungwhensis.</title>
        <authorList>
            <person name="Wang Q."/>
            <person name="Wang G."/>
        </authorList>
    </citation>
    <scope>NUCLEOTIDE SEQUENCE [LARGE SCALE GENOMIC DNA]</scope>
    <source>
        <strain evidence="2 3">BH030062</strain>
    </source>
</reference>
<keyword evidence="1" id="KW-0812">Transmembrane</keyword>
<dbReference type="Proteomes" id="UP000030153">
    <property type="component" value="Unassembled WGS sequence"/>
</dbReference>
<protein>
    <submittedName>
        <fullName evidence="2">Membrane protein</fullName>
    </submittedName>
</protein>
<keyword evidence="1" id="KW-0472">Membrane</keyword>
<name>A0A0A2UYE5_9BACI</name>
<feature type="transmembrane region" description="Helical" evidence="1">
    <location>
        <begin position="5"/>
        <end position="23"/>
    </location>
</feature>
<accession>A0A0A2UYE5</accession>
<dbReference type="RefSeq" id="WP_036782286.1">
    <property type="nucleotide sequence ID" value="NZ_AVBG01000005.1"/>
</dbReference>
<dbReference type="InterPro" id="IPR031374">
    <property type="entry name" value="UPF0715"/>
</dbReference>
<keyword evidence="1" id="KW-1133">Transmembrane helix</keyword>
<evidence type="ECO:0000256" key="1">
    <source>
        <dbReference type="SAM" id="Phobius"/>
    </source>
</evidence>
<feature type="transmembrane region" description="Helical" evidence="1">
    <location>
        <begin position="72"/>
        <end position="93"/>
    </location>
</feature>